<dbReference type="Proteomes" id="UP000481153">
    <property type="component" value="Unassembled WGS sequence"/>
</dbReference>
<evidence type="ECO:0000256" key="2">
    <source>
        <dbReference type="ARBA" id="ARBA00022771"/>
    </source>
</evidence>
<accession>A0A6G0XNJ0</accession>
<dbReference type="VEuPathDB" id="FungiDB:AeMF1_012487"/>
<dbReference type="SUPFAM" id="SSF57903">
    <property type="entry name" value="FYVE/PHD zinc finger"/>
    <property type="match status" value="1"/>
</dbReference>
<dbReference type="InterPro" id="IPR017455">
    <property type="entry name" value="Znf_FYVE-rel"/>
</dbReference>
<feature type="domain" description="START" evidence="7">
    <location>
        <begin position="19"/>
        <end position="235"/>
    </location>
</feature>
<dbReference type="EMBL" id="VJMJ01000034">
    <property type="protein sequence ID" value="KAF0741819.1"/>
    <property type="molecule type" value="Genomic_DNA"/>
</dbReference>
<evidence type="ECO:0000256" key="3">
    <source>
        <dbReference type="ARBA" id="ARBA00022833"/>
    </source>
</evidence>
<dbReference type="AlphaFoldDB" id="A0A6G0XNJ0"/>
<dbReference type="GO" id="GO:0008270">
    <property type="term" value="F:zinc ion binding"/>
    <property type="evidence" value="ECO:0007669"/>
    <property type="project" value="UniProtKB-KW"/>
</dbReference>
<evidence type="ECO:0000256" key="1">
    <source>
        <dbReference type="ARBA" id="ARBA00022723"/>
    </source>
</evidence>
<dbReference type="Pfam" id="PF01363">
    <property type="entry name" value="FYVE"/>
    <property type="match status" value="1"/>
</dbReference>
<dbReference type="PROSITE" id="PS50178">
    <property type="entry name" value="ZF_FYVE"/>
    <property type="match status" value="1"/>
</dbReference>
<feature type="region of interest" description="Disordered" evidence="5">
    <location>
        <begin position="343"/>
        <end position="400"/>
    </location>
</feature>
<sequence length="414" mass="47615">MSQLSLPLPPNFFRCPPLTENERQRFLNMGFQSVRELVAKAKLEGGPYRWSRLSNESDMKIYKGYGVRAVGKAEIHCAVKEAVGDLNEVIQLYRSDTTEEAKEHMRRFGRAYVDAVKLYTILPRDPAHPNDCMYIKWYCTKSPLDGIVTRRDFCLLETDLEIKIDGRRGWVRAFKSVELPCVPHLRDLLNCIRAYQYDMGHVFYESQRSGYLHMTYLADMDVRGNVPAIVNDESVKAWCRNLSDIDRFMREDRLSRTPFLRKDQFCPLNLRLSCYFCQKSFGPLRRKSNCNKCGEVVCKKCNPLWLVRINGEHVEKRACYACSLNRTALGTYQRSWKLGSDSASKSVVSNSHGASGTEEWEDESSAVNTGHRDMNTTWELRLSDTKAKTGDESGDRWSVHLNGEDVPIEWAKAD</sequence>
<keyword evidence="2 4" id="KW-0863">Zinc-finger</keyword>
<dbReference type="InterPro" id="IPR000306">
    <property type="entry name" value="Znf_FYVE"/>
</dbReference>
<dbReference type="SMART" id="SM00064">
    <property type="entry name" value="FYVE"/>
    <property type="match status" value="1"/>
</dbReference>
<dbReference type="PANTHER" id="PTHR13510:SF44">
    <property type="entry name" value="RABENOSYN-5"/>
    <property type="match status" value="1"/>
</dbReference>
<name>A0A6G0XNJ0_9STRA</name>
<keyword evidence="1" id="KW-0479">Metal-binding</keyword>
<dbReference type="InterPro" id="IPR052727">
    <property type="entry name" value="Rab4/Rab5_effector"/>
</dbReference>
<dbReference type="SUPFAM" id="SSF55961">
    <property type="entry name" value="Bet v1-like"/>
    <property type="match status" value="1"/>
</dbReference>
<dbReference type="PROSITE" id="PS50848">
    <property type="entry name" value="START"/>
    <property type="match status" value="1"/>
</dbReference>
<keyword evidence="3" id="KW-0862">Zinc</keyword>
<dbReference type="InterPro" id="IPR023393">
    <property type="entry name" value="START-like_dom_sf"/>
</dbReference>
<evidence type="ECO:0000259" key="7">
    <source>
        <dbReference type="PROSITE" id="PS50848"/>
    </source>
</evidence>
<comment type="caution">
    <text evidence="8">The sequence shown here is derived from an EMBL/GenBank/DDBJ whole genome shotgun (WGS) entry which is preliminary data.</text>
</comment>
<feature type="compositionally biased region" description="Basic and acidic residues" evidence="5">
    <location>
        <begin position="381"/>
        <end position="398"/>
    </location>
</feature>
<evidence type="ECO:0008006" key="10">
    <source>
        <dbReference type="Google" id="ProtNLM"/>
    </source>
</evidence>
<gene>
    <name evidence="8" type="ORF">Ae201684_003011</name>
</gene>
<reference evidence="8 9" key="1">
    <citation type="submission" date="2019-07" db="EMBL/GenBank/DDBJ databases">
        <title>Genomics analysis of Aphanomyces spp. identifies a new class of oomycete effector associated with host adaptation.</title>
        <authorList>
            <person name="Gaulin E."/>
        </authorList>
    </citation>
    <scope>NUCLEOTIDE SEQUENCE [LARGE SCALE GENOMIC DNA]</scope>
    <source>
        <strain evidence="8 9">ATCC 201684</strain>
    </source>
</reference>
<evidence type="ECO:0000313" key="9">
    <source>
        <dbReference type="Proteomes" id="UP000481153"/>
    </source>
</evidence>
<dbReference type="InterPro" id="IPR013083">
    <property type="entry name" value="Znf_RING/FYVE/PHD"/>
</dbReference>
<organism evidence="8 9">
    <name type="scientific">Aphanomyces euteiches</name>
    <dbReference type="NCBI Taxonomy" id="100861"/>
    <lineage>
        <taxon>Eukaryota</taxon>
        <taxon>Sar</taxon>
        <taxon>Stramenopiles</taxon>
        <taxon>Oomycota</taxon>
        <taxon>Saprolegniomycetes</taxon>
        <taxon>Saprolegniales</taxon>
        <taxon>Verrucalvaceae</taxon>
        <taxon>Aphanomyces</taxon>
    </lineage>
</organism>
<dbReference type="InterPro" id="IPR011011">
    <property type="entry name" value="Znf_FYVE_PHD"/>
</dbReference>
<evidence type="ECO:0000256" key="4">
    <source>
        <dbReference type="PROSITE-ProRule" id="PRU00091"/>
    </source>
</evidence>
<feature type="domain" description="FYVE-type" evidence="6">
    <location>
        <begin position="274"/>
        <end position="327"/>
    </location>
</feature>
<dbReference type="Gene3D" id="3.30.530.20">
    <property type="match status" value="1"/>
</dbReference>
<dbReference type="CDD" id="cd00065">
    <property type="entry name" value="FYVE_like_SF"/>
    <property type="match status" value="1"/>
</dbReference>
<keyword evidence="9" id="KW-1185">Reference proteome</keyword>
<dbReference type="PANTHER" id="PTHR13510">
    <property type="entry name" value="FYVE-FINGER-CONTAINING RAB5 EFFECTOR PROTEIN RABENOSYN-5-RELATED"/>
    <property type="match status" value="1"/>
</dbReference>
<evidence type="ECO:0000256" key="5">
    <source>
        <dbReference type="SAM" id="MobiDB-lite"/>
    </source>
</evidence>
<protein>
    <recommendedName>
        <fullName evidence="10">FYVE-type domain-containing protein</fullName>
    </recommendedName>
</protein>
<dbReference type="Gene3D" id="3.30.40.10">
    <property type="entry name" value="Zinc/RING finger domain, C3HC4 (zinc finger)"/>
    <property type="match status" value="1"/>
</dbReference>
<dbReference type="InterPro" id="IPR002913">
    <property type="entry name" value="START_lipid-bd_dom"/>
</dbReference>
<evidence type="ECO:0000259" key="6">
    <source>
        <dbReference type="PROSITE" id="PS50178"/>
    </source>
</evidence>
<dbReference type="GO" id="GO:0008289">
    <property type="term" value="F:lipid binding"/>
    <property type="evidence" value="ECO:0007669"/>
    <property type="project" value="InterPro"/>
</dbReference>
<evidence type="ECO:0000313" key="8">
    <source>
        <dbReference type="EMBL" id="KAF0741819.1"/>
    </source>
</evidence>
<proteinExistence type="predicted"/>